<evidence type="ECO:0000313" key="2">
    <source>
        <dbReference type="EMBL" id="KAE8252973.1"/>
    </source>
</evidence>
<feature type="region of interest" description="Disordered" evidence="1">
    <location>
        <begin position="375"/>
        <end position="638"/>
    </location>
</feature>
<feature type="compositionally biased region" description="Acidic residues" evidence="1">
    <location>
        <begin position="68"/>
        <end position="102"/>
    </location>
</feature>
<feature type="compositionally biased region" description="Polar residues" evidence="1">
    <location>
        <begin position="479"/>
        <end position="489"/>
    </location>
</feature>
<reference evidence="2" key="2">
    <citation type="journal article" date="2019" name="IMA Fungus">
        <title>Genome sequencing and comparison of five Tilletia species to identify candidate genes for the detection of regulated species infecting wheat.</title>
        <authorList>
            <person name="Nguyen H.D.T."/>
            <person name="Sultana T."/>
            <person name="Kesanakurti P."/>
            <person name="Hambleton S."/>
        </authorList>
    </citation>
    <scope>NUCLEOTIDE SEQUENCE</scope>
    <source>
        <strain evidence="2">DAOMC 236426</strain>
    </source>
</reference>
<feature type="compositionally biased region" description="Basic residues" evidence="1">
    <location>
        <begin position="448"/>
        <end position="460"/>
    </location>
</feature>
<sequence>MSIHSRSQSSNSTTLAASTRASPSSAVPQRAISLNLPKKLIKEKSALSKCKAFVKGAQAASPPTVESNDVDENDIDESDTLLSDDDDSMEEDSEEDEDENDPNIDPRLLGHTKATLVSNRKSKSSGSSSINAPLGKLPTKYQSSSKRAKWQLEAEIAQLRADVAQISAAMTQIADHISVRPACTCNDPSTTSSSSDSLYASVMAPSQLIVANSAAEYSSKAKINVSPDVMFTIDEARQYIAQKAGKTIDALHPSTLIPQELCTRTADGKDASTVRQNQIRKMLREVCVVIETLPDKREEEDGMIKTRGIQYFRDNYRTIFDRLVDKLEVAIPELQLCAGHWKALQLISRRLKSFSEKDTRRNKFIEKQKLKVKRELQEGSVTQEVSTSDRNETDQSPDGEAPASSDPKGKGKMATTSGAKSKSKRSPAVVEPTTTGTTAEKPAESRPRPRPVSKQRQRKNKVAEVESIHNKLLADGDGNPSSDHSTSPLSADADNTRQTSSGLTPNLDRVQLSSAPYSSLPRFPLPRTATPSPVSSRPSHARLPPLRPLFETMKMTPRAVEYTGQRFSGSQQDYDYRQGQGQGSRPYGYQQGHERGQSQGYENPSYGTNSYSINPYGANPYNNPYRLSPPPTHHSTQA</sequence>
<feature type="compositionally biased region" description="Basic and acidic residues" evidence="1">
    <location>
        <begin position="461"/>
        <end position="474"/>
    </location>
</feature>
<feature type="region of interest" description="Disordered" evidence="1">
    <location>
        <begin position="1"/>
        <end position="31"/>
    </location>
</feature>
<evidence type="ECO:0000313" key="3">
    <source>
        <dbReference type="Proteomes" id="UP000077684"/>
    </source>
</evidence>
<dbReference type="EMBL" id="LWDE02000121">
    <property type="protein sequence ID" value="KAE8252973.1"/>
    <property type="molecule type" value="Genomic_DNA"/>
</dbReference>
<gene>
    <name evidence="2" type="ORF">A4X06_0g1793</name>
</gene>
<dbReference type="Proteomes" id="UP000077684">
    <property type="component" value="Unassembled WGS sequence"/>
</dbReference>
<name>A0A8X7MZ50_9BASI</name>
<proteinExistence type="predicted"/>
<feature type="region of interest" description="Disordered" evidence="1">
    <location>
        <begin position="53"/>
        <end position="140"/>
    </location>
</feature>
<accession>A0A8X7MZ50</accession>
<protein>
    <submittedName>
        <fullName evidence="2">Uncharacterized protein</fullName>
    </submittedName>
</protein>
<reference evidence="2" key="1">
    <citation type="submission" date="2016-04" db="EMBL/GenBank/DDBJ databases">
        <authorList>
            <person name="Nguyen H.D."/>
            <person name="Samba Siva P."/>
            <person name="Cullis J."/>
            <person name="Levesque C.A."/>
            <person name="Hambleton S."/>
        </authorList>
    </citation>
    <scope>NUCLEOTIDE SEQUENCE</scope>
    <source>
        <strain evidence="2">DAOMC 236426</strain>
    </source>
</reference>
<organism evidence="2 3">
    <name type="scientific">Tilletia controversa</name>
    <name type="common">dwarf bunt fungus</name>
    <dbReference type="NCBI Taxonomy" id="13291"/>
    <lineage>
        <taxon>Eukaryota</taxon>
        <taxon>Fungi</taxon>
        <taxon>Dikarya</taxon>
        <taxon>Basidiomycota</taxon>
        <taxon>Ustilaginomycotina</taxon>
        <taxon>Exobasidiomycetes</taxon>
        <taxon>Tilletiales</taxon>
        <taxon>Tilletiaceae</taxon>
        <taxon>Tilletia</taxon>
    </lineage>
</organism>
<feature type="compositionally biased region" description="Polar residues" evidence="1">
    <location>
        <begin position="529"/>
        <end position="538"/>
    </location>
</feature>
<keyword evidence="3" id="KW-1185">Reference proteome</keyword>
<evidence type="ECO:0000256" key="1">
    <source>
        <dbReference type="SAM" id="MobiDB-lite"/>
    </source>
</evidence>
<feature type="compositionally biased region" description="Polar residues" evidence="1">
    <location>
        <begin position="597"/>
        <end position="613"/>
    </location>
</feature>
<dbReference type="AlphaFoldDB" id="A0A8X7MZ50"/>
<feature type="compositionally biased region" description="Low complexity" evidence="1">
    <location>
        <begin position="614"/>
        <end position="625"/>
    </location>
</feature>
<feature type="compositionally biased region" description="Polar residues" evidence="1">
    <location>
        <begin position="1"/>
        <end position="27"/>
    </location>
</feature>
<feature type="compositionally biased region" description="Low complexity" evidence="1">
    <location>
        <begin position="569"/>
        <end position="585"/>
    </location>
</feature>
<comment type="caution">
    <text evidence="2">The sequence shown here is derived from an EMBL/GenBank/DDBJ whole genome shotgun (WGS) entry which is preliminary data.</text>
</comment>